<dbReference type="GO" id="GO:0009408">
    <property type="term" value="P:response to heat"/>
    <property type="evidence" value="ECO:0007669"/>
    <property type="project" value="InterPro"/>
</dbReference>
<dbReference type="AlphaFoldDB" id="A0A2P5EX46"/>
<dbReference type="InterPro" id="IPR044587">
    <property type="entry name" value="HSP21-like"/>
</dbReference>
<organism evidence="6 7">
    <name type="scientific">Trema orientale</name>
    <name type="common">Charcoal tree</name>
    <name type="synonym">Celtis orientalis</name>
    <dbReference type="NCBI Taxonomy" id="63057"/>
    <lineage>
        <taxon>Eukaryota</taxon>
        <taxon>Viridiplantae</taxon>
        <taxon>Streptophyta</taxon>
        <taxon>Embryophyta</taxon>
        <taxon>Tracheophyta</taxon>
        <taxon>Spermatophyta</taxon>
        <taxon>Magnoliopsida</taxon>
        <taxon>eudicotyledons</taxon>
        <taxon>Gunneridae</taxon>
        <taxon>Pentapetalae</taxon>
        <taxon>rosids</taxon>
        <taxon>fabids</taxon>
        <taxon>Rosales</taxon>
        <taxon>Cannabaceae</taxon>
        <taxon>Trema</taxon>
    </lineage>
</organism>
<keyword evidence="7" id="KW-1185">Reference proteome</keyword>
<name>A0A2P5EX46_TREOI</name>
<sequence length="239" mass="26413">MALARLALKNLHQRVLSTPSFAATSFLGHGAGERTAIIGGAQTFSADSAGNTDKVASETSDGKQVSVSDSKKSRSLFSRRPRKRGLWRRNQSDFPPALLEFFPSGLGNALMQATENVSRLFESLNVSPWSLSGRVKEHDKLYKLKFDVPGLTKEDLKITVEDGVLTIKGEHKEEEEDKGGSDDDEFWSSSRYGYYNASLLLPEDAKADEVKAELKDGVLCITIPRTEKPKKDVKEVQIH</sequence>
<dbReference type="PROSITE" id="PS01031">
    <property type="entry name" value="SHSP"/>
    <property type="match status" value="1"/>
</dbReference>
<comment type="caution">
    <text evidence="6">The sequence shown here is derived from an EMBL/GenBank/DDBJ whole genome shotgun (WGS) entry which is preliminary data.</text>
</comment>
<dbReference type="FunCoup" id="A0A2P5EX46">
    <property type="interactions" value="9"/>
</dbReference>
<dbReference type="PANTHER" id="PTHR46733:SF3">
    <property type="entry name" value="26.5 KDA HEAT SHOCK PROTEIN, MITOCHONDRIAL"/>
    <property type="match status" value="1"/>
</dbReference>
<dbReference type="InterPro" id="IPR008978">
    <property type="entry name" value="HSP20-like_chaperone"/>
</dbReference>
<accession>A0A2P5EX46</accession>
<dbReference type="PANTHER" id="PTHR46733">
    <property type="entry name" value="26.5 KDA HEAT SHOCK PROTEIN, MITOCHONDRIAL"/>
    <property type="match status" value="1"/>
</dbReference>
<dbReference type="InParanoid" id="A0A2P5EX46"/>
<dbReference type="OrthoDB" id="1431247at2759"/>
<dbReference type="SUPFAM" id="SSF49764">
    <property type="entry name" value="HSP20-like chaperones"/>
    <property type="match status" value="1"/>
</dbReference>
<keyword evidence="1 6" id="KW-0346">Stress response</keyword>
<dbReference type="CDD" id="cd06464">
    <property type="entry name" value="ACD_sHsps-like"/>
    <property type="match status" value="1"/>
</dbReference>
<evidence type="ECO:0000313" key="7">
    <source>
        <dbReference type="Proteomes" id="UP000237000"/>
    </source>
</evidence>
<reference evidence="7" key="1">
    <citation type="submission" date="2016-06" db="EMBL/GenBank/DDBJ databases">
        <title>Parallel loss of symbiosis genes in relatives of nitrogen-fixing non-legume Parasponia.</title>
        <authorList>
            <person name="Van Velzen R."/>
            <person name="Holmer R."/>
            <person name="Bu F."/>
            <person name="Rutten L."/>
            <person name="Van Zeijl A."/>
            <person name="Liu W."/>
            <person name="Santuari L."/>
            <person name="Cao Q."/>
            <person name="Sharma T."/>
            <person name="Shen D."/>
            <person name="Roswanjaya Y."/>
            <person name="Wardhani T."/>
            <person name="Kalhor M.S."/>
            <person name="Jansen J."/>
            <person name="Van den Hoogen J."/>
            <person name="Gungor B."/>
            <person name="Hartog M."/>
            <person name="Hontelez J."/>
            <person name="Verver J."/>
            <person name="Yang W.-C."/>
            <person name="Schijlen E."/>
            <person name="Repin R."/>
            <person name="Schilthuizen M."/>
            <person name="Schranz E."/>
            <person name="Heidstra R."/>
            <person name="Miyata K."/>
            <person name="Fedorova E."/>
            <person name="Kohlen W."/>
            <person name="Bisseling T."/>
            <person name="Smit S."/>
            <person name="Geurts R."/>
        </authorList>
    </citation>
    <scope>NUCLEOTIDE SEQUENCE [LARGE SCALE GENOMIC DNA]</scope>
    <source>
        <strain evidence="7">cv. RG33-2</strain>
    </source>
</reference>
<evidence type="ECO:0000259" key="5">
    <source>
        <dbReference type="PROSITE" id="PS01031"/>
    </source>
</evidence>
<feature type="region of interest" description="Disordered" evidence="4">
    <location>
        <begin position="48"/>
        <end position="74"/>
    </location>
</feature>
<evidence type="ECO:0000256" key="3">
    <source>
        <dbReference type="RuleBase" id="RU003616"/>
    </source>
</evidence>
<dbReference type="STRING" id="63057.A0A2P5EX46"/>
<proteinExistence type="inferred from homology"/>
<protein>
    <submittedName>
        <fullName evidence="6">Small heat shock protein HSP</fullName>
    </submittedName>
</protein>
<evidence type="ECO:0000256" key="4">
    <source>
        <dbReference type="SAM" id="MobiDB-lite"/>
    </source>
</evidence>
<comment type="similarity">
    <text evidence="2 3">Belongs to the small heat shock protein (HSP20) family.</text>
</comment>
<evidence type="ECO:0000313" key="6">
    <source>
        <dbReference type="EMBL" id="PON90105.1"/>
    </source>
</evidence>
<dbReference type="Gene3D" id="2.60.40.790">
    <property type="match status" value="1"/>
</dbReference>
<evidence type="ECO:0000256" key="2">
    <source>
        <dbReference type="PROSITE-ProRule" id="PRU00285"/>
    </source>
</evidence>
<dbReference type="EMBL" id="JXTC01000087">
    <property type="protein sequence ID" value="PON90105.1"/>
    <property type="molecule type" value="Genomic_DNA"/>
</dbReference>
<dbReference type="InterPro" id="IPR002068">
    <property type="entry name" value="A-crystallin/Hsp20_dom"/>
</dbReference>
<evidence type="ECO:0000256" key="1">
    <source>
        <dbReference type="ARBA" id="ARBA00023016"/>
    </source>
</evidence>
<feature type="domain" description="SHSP" evidence="5">
    <location>
        <begin position="120"/>
        <end position="239"/>
    </location>
</feature>
<dbReference type="Proteomes" id="UP000237000">
    <property type="component" value="Unassembled WGS sequence"/>
</dbReference>
<gene>
    <name evidence="6" type="ORF">TorRG33x02_141370</name>
</gene>
<dbReference type="Pfam" id="PF00011">
    <property type="entry name" value="HSP20"/>
    <property type="match status" value="1"/>
</dbReference>
<feature type="compositionally biased region" description="Polar residues" evidence="4">
    <location>
        <begin position="57"/>
        <end position="68"/>
    </location>
</feature>